<evidence type="ECO:0000256" key="12">
    <source>
        <dbReference type="ARBA" id="ARBA00034000"/>
    </source>
</evidence>
<dbReference type="Pfam" id="PF00768">
    <property type="entry name" value="Peptidase_S11"/>
    <property type="match status" value="1"/>
</dbReference>
<comment type="function">
    <text evidence="1">Removes C-terminal D-alanyl residues from sugar-peptide cell wall precursors.</text>
</comment>
<proteinExistence type="inferred from homology"/>
<evidence type="ECO:0000259" key="15">
    <source>
        <dbReference type="SMART" id="SM00936"/>
    </source>
</evidence>
<organism evidence="16 17">
    <name type="scientific">Marinobacter suaedae</name>
    <dbReference type="NCBI Taxonomy" id="3057675"/>
    <lineage>
        <taxon>Bacteria</taxon>
        <taxon>Pseudomonadati</taxon>
        <taxon>Pseudomonadota</taxon>
        <taxon>Gammaproteobacteria</taxon>
        <taxon>Pseudomonadales</taxon>
        <taxon>Marinobacteraceae</taxon>
        <taxon>Marinobacter</taxon>
    </lineage>
</organism>
<comment type="pathway">
    <text evidence="2">Cell wall biogenesis; peptidoglycan biosynthesis.</text>
</comment>
<protein>
    <recommendedName>
        <fullName evidence="4">serine-type D-Ala-D-Ala carboxypeptidase</fullName>
        <ecNumber evidence="4">3.4.16.4</ecNumber>
    </recommendedName>
</protein>
<dbReference type="InterPro" id="IPR012907">
    <property type="entry name" value="Peptidase_S11_C"/>
</dbReference>
<evidence type="ECO:0000256" key="13">
    <source>
        <dbReference type="RuleBase" id="RU004016"/>
    </source>
</evidence>
<evidence type="ECO:0000256" key="2">
    <source>
        <dbReference type="ARBA" id="ARBA00004752"/>
    </source>
</evidence>
<sequence length="386" mass="42465">MALKRLLHSFSVILILLLSGNALAQAVLIPSPPQIAGSSYVLMDPKSGQIIMEENSHERLPPASLTKMMTAYIVERELDEGRISMSDMVPISVRAWKTEGSRTFVREGTSVPVETLLKGVIIQSGNDASVALAEFVAGSEGAFVDIMNQQAQLLGMKDTSFANATGLPAEDHYSTAYDLALLAKAIINDYPENYPIYAEKQFTYNNIRQPNRNSLLWRDDSVDGLKTGHTEEAGYCLVASAKRNDTRFIAVVMGTSSAEARAQEVQKMLNFGFRYYESERLFSAGQELMEARVWGGQSDQLSVGLIEDAFVTIPRGSRGNLESTVDLDSVIKAPIKAGDELGRVRVALEGEVLVDQPVLALTDVPEGGFIKRIWDAIKLFFFQLFQ</sequence>
<keyword evidence="9" id="KW-0133">Cell shape</keyword>
<keyword evidence="11" id="KW-0961">Cell wall biogenesis/degradation</keyword>
<dbReference type="InterPro" id="IPR018044">
    <property type="entry name" value="Peptidase_S11"/>
</dbReference>
<dbReference type="InterPro" id="IPR012338">
    <property type="entry name" value="Beta-lactam/transpept-like"/>
</dbReference>
<keyword evidence="6" id="KW-0645">Protease</keyword>
<dbReference type="SUPFAM" id="SSF56601">
    <property type="entry name" value="beta-lactamase/transpeptidase-like"/>
    <property type="match status" value="1"/>
</dbReference>
<dbReference type="EC" id="3.4.16.4" evidence="4"/>
<evidence type="ECO:0000256" key="9">
    <source>
        <dbReference type="ARBA" id="ARBA00022960"/>
    </source>
</evidence>
<evidence type="ECO:0000256" key="5">
    <source>
        <dbReference type="ARBA" id="ARBA00022645"/>
    </source>
</evidence>
<evidence type="ECO:0000256" key="3">
    <source>
        <dbReference type="ARBA" id="ARBA00007164"/>
    </source>
</evidence>
<dbReference type="InterPro" id="IPR001967">
    <property type="entry name" value="Peptidase_S11_N"/>
</dbReference>
<dbReference type="PANTHER" id="PTHR21581">
    <property type="entry name" value="D-ALANYL-D-ALANINE CARBOXYPEPTIDASE"/>
    <property type="match status" value="1"/>
</dbReference>
<comment type="catalytic activity">
    <reaction evidence="12">
        <text>Preferential cleavage: (Ac)2-L-Lys-D-Ala-|-D-Ala. Also transpeptidation of peptidyl-alanyl moieties that are N-acyl substituents of D-alanine.</text>
        <dbReference type="EC" id="3.4.16.4"/>
    </reaction>
</comment>
<dbReference type="Pfam" id="PF07943">
    <property type="entry name" value="PBP5_C"/>
    <property type="match status" value="1"/>
</dbReference>
<evidence type="ECO:0000256" key="1">
    <source>
        <dbReference type="ARBA" id="ARBA00003217"/>
    </source>
</evidence>
<evidence type="ECO:0000313" key="16">
    <source>
        <dbReference type="EMBL" id="MDO3723055.1"/>
    </source>
</evidence>
<evidence type="ECO:0000313" key="17">
    <source>
        <dbReference type="Proteomes" id="UP001168640"/>
    </source>
</evidence>
<evidence type="ECO:0000256" key="11">
    <source>
        <dbReference type="ARBA" id="ARBA00023316"/>
    </source>
</evidence>
<keyword evidence="5 16" id="KW-0121">Carboxypeptidase</keyword>
<dbReference type="RefSeq" id="WP_223792734.1">
    <property type="nucleotide sequence ID" value="NZ_JAUMIS010000002.1"/>
</dbReference>
<evidence type="ECO:0000256" key="4">
    <source>
        <dbReference type="ARBA" id="ARBA00012448"/>
    </source>
</evidence>
<dbReference type="PANTHER" id="PTHR21581:SF6">
    <property type="entry name" value="TRAFFICKING PROTEIN PARTICLE COMPLEX SUBUNIT 12"/>
    <property type="match status" value="1"/>
</dbReference>
<evidence type="ECO:0000256" key="8">
    <source>
        <dbReference type="ARBA" id="ARBA00022801"/>
    </source>
</evidence>
<dbReference type="InterPro" id="IPR037167">
    <property type="entry name" value="Peptidase_S11_C_sf"/>
</dbReference>
<dbReference type="PRINTS" id="PR00725">
    <property type="entry name" value="DADACBPTASE1"/>
</dbReference>
<feature type="signal peptide" evidence="14">
    <location>
        <begin position="1"/>
        <end position="24"/>
    </location>
</feature>
<comment type="similarity">
    <text evidence="3 13">Belongs to the peptidase S11 family.</text>
</comment>
<evidence type="ECO:0000256" key="14">
    <source>
        <dbReference type="SAM" id="SignalP"/>
    </source>
</evidence>
<name>A0ABT8W481_9GAMM</name>
<accession>A0ABT8W481</accession>
<keyword evidence="8 16" id="KW-0378">Hydrolase</keyword>
<reference evidence="16" key="1">
    <citation type="submission" date="2023-07" db="EMBL/GenBank/DDBJ databases">
        <title>Marinobacter sp. chi1 genome sequencing and assembly.</title>
        <authorList>
            <person name="Park S."/>
        </authorList>
    </citation>
    <scope>NUCLEOTIDE SEQUENCE</scope>
    <source>
        <strain evidence="16">Chi1</strain>
    </source>
</reference>
<dbReference type="GO" id="GO:0004180">
    <property type="term" value="F:carboxypeptidase activity"/>
    <property type="evidence" value="ECO:0007669"/>
    <property type="project" value="UniProtKB-KW"/>
</dbReference>
<dbReference type="Gene3D" id="3.40.710.10">
    <property type="entry name" value="DD-peptidase/beta-lactamase superfamily"/>
    <property type="match status" value="1"/>
</dbReference>
<evidence type="ECO:0000256" key="10">
    <source>
        <dbReference type="ARBA" id="ARBA00022984"/>
    </source>
</evidence>
<feature type="domain" description="Peptidase S11 D-Ala-D-Ala carboxypeptidase A C-terminal" evidence="15">
    <location>
        <begin position="276"/>
        <end position="366"/>
    </location>
</feature>
<gene>
    <name evidence="16" type="ORF">QVZ43_15130</name>
</gene>
<dbReference type="InterPro" id="IPR015956">
    <property type="entry name" value="Peniciliin-bd_prot_C_sf"/>
</dbReference>
<dbReference type="Proteomes" id="UP001168640">
    <property type="component" value="Unassembled WGS sequence"/>
</dbReference>
<dbReference type="EMBL" id="JAUMIS010000002">
    <property type="protein sequence ID" value="MDO3723055.1"/>
    <property type="molecule type" value="Genomic_DNA"/>
</dbReference>
<keyword evidence="17" id="KW-1185">Reference proteome</keyword>
<keyword evidence="10" id="KW-0573">Peptidoglycan synthesis</keyword>
<dbReference type="SUPFAM" id="SSF69189">
    <property type="entry name" value="Penicillin-binding protein associated domain"/>
    <property type="match status" value="1"/>
</dbReference>
<dbReference type="Gene3D" id="2.60.410.10">
    <property type="entry name" value="D-Ala-D-Ala carboxypeptidase, C-terminal domain"/>
    <property type="match status" value="1"/>
</dbReference>
<evidence type="ECO:0000256" key="7">
    <source>
        <dbReference type="ARBA" id="ARBA00022729"/>
    </source>
</evidence>
<comment type="caution">
    <text evidence="16">The sequence shown here is derived from an EMBL/GenBank/DDBJ whole genome shotgun (WGS) entry which is preliminary data.</text>
</comment>
<feature type="chain" id="PRO_5045330007" description="serine-type D-Ala-D-Ala carboxypeptidase" evidence="14">
    <location>
        <begin position="25"/>
        <end position="386"/>
    </location>
</feature>
<keyword evidence="7 14" id="KW-0732">Signal</keyword>
<dbReference type="SMART" id="SM00936">
    <property type="entry name" value="PBP5_C"/>
    <property type="match status" value="1"/>
</dbReference>
<evidence type="ECO:0000256" key="6">
    <source>
        <dbReference type="ARBA" id="ARBA00022670"/>
    </source>
</evidence>